<keyword evidence="3" id="KW-1185">Reference proteome</keyword>
<dbReference type="AlphaFoldDB" id="A0A0C2WN44"/>
<feature type="region of interest" description="Disordered" evidence="1">
    <location>
        <begin position="209"/>
        <end position="273"/>
    </location>
</feature>
<proteinExistence type="predicted"/>
<evidence type="ECO:0000313" key="2">
    <source>
        <dbReference type="EMBL" id="KIL57663.1"/>
    </source>
</evidence>
<organism evidence="2 3">
    <name type="scientific">Amanita muscaria (strain Koide BX008)</name>
    <dbReference type="NCBI Taxonomy" id="946122"/>
    <lineage>
        <taxon>Eukaryota</taxon>
        <taxon>Fungi</taxon>
        <taxon>Dikarya</taxon>
        <taxon>Basidiomycota</taxon>
        <taxon>Agaricomycotina</taxon>
        <taxon>Agaricomycetes</taxon>
        <taxon>Agaricomycetidae</taxon>
        <taxon>Agaricales</taxon>
        <taxon>Pluteineae</taxon>
        <taxon>Amanitaceae</taxon>
        <taxon>Amanita</taxon>
    </lineage>
</organism>
<feature type="region of interest" description="Disordered" evidence="1">
    <location>
        <begin position="167"/>
        <end position="195"/>
    </location>
</feature>
<feature type="compositionally biased region" description="Pro residues" evidence="1">
    <location>
        <begin position="179"/>
        <end position="190"/>
    </location>
</feature>
<feature type="region of interest" description="Disordered" evidence="1">
    <location>
        <begin position="1"/>
        <end position="37"/>
    </location>
</feature>
<dbReference type="EMBL" id="KN818361">
    <property type="protein sequence ID" value="KIL57663.1"/>
    <property type="molecule type" value="Genomic_DNA"/>
</dbReference>
<evidence type="ECO:0000313" key="3">
    <source>
        <dbReference type="Proteomes" id="UP000054549"/>
    </source>
</evidence>
<protein>
    <submittedName>
        <fullName evidence="2">Uncharacterized protein</fullName>
    </submittedName>
</protein>
<reference evidence="2 3" key="1">
    <citation type="submission" date="2014-04" db="EMBL/GenBank/DDBJ databases">
        <title>Evolutionary Origins and Diversification of the Mycorrhizal Mutualists.</title>
        <authorList>
            <consortium name="DOE Joint Genome Institute"/>
            <consortium name="Mycorrhizal Genomics Consortium"/>
            <person name="Kohler A."/>
            <person name="Kuo A."/>
            <person name="Nagy L.G."/>
            <person name="Floudas D."/>
            <person name="Copeland A."/>
            <person name="Barry K.W."/>
            <person name="Cichocki N."/>
            <person name="Veneault-Fourrey C."/>
            <person name="LaButti K."/>
            <person name="Lindquist E.A."/>
            <person name="Lipzen A."/>
            <person name="Lundell T."/>
            <person name="Morin E."/>
            <person name="Murat C."/>
            <person name="Riley R."/>
            <person name="Ohm R."/>
            <person name="Sun H."/>
            <person name="Tunlid A."/>
            <person name="Henrissat B."/>
            <person name="Grigoriev I.V."/>
            <person name="Hibbett D.S."/>
            <person name="Martin F."/>
        </authorList>
    </citation>
    <scope>NUCLEOTIDE SEQUENCE [LARGE SCALE GENOMIC DNA]</scope>
    <source>
        <strain evidence="2 3">Koide BX008</strain>
    </source>
</reference>
<gene>
    <name evidence="2" type="ORF">M378DRAFT_375474</name>
</gene>
<evidence type="ECO:0000256" key="1">
    <source>
        <dbReference type="SAM" id="MobiDB-lite"/>
    </source>
</evidence>
<dbReference type="Proteomes" id="UP000054549">
    <property type="component" value="Unassembled WGS sequence"/>
</dbReference>
<accession>A0A0C2WN44</accession>
<sequence>MNNNQSNQTPRQSPLPPGQGQPRPAQPDAVAQHPQWSHLNYQAPLALGYNPQWMIPQSLLPPPPEQSAYYYYGSQWHGQQHQYQQSQYHAPPPVTQPPAPVAQPYYYSYQLTPGYPQHHVPQRAAFPQPQLAYYPHPQPQQQQQRLHRTLSLQDLRPATYQQFDSPNLNRQAHHHGHLPPQPQFQPPPFPAQNAGIYPASIQAEGRNTIYDHSTGDEDQLGISVPSHAPPSESQLINQDARDESNPGISIPAQASTTPRSHGDMGSEEDPSIILSQGSSNFQISETNATIIRNGDGQLPKIQRNLVCCTYTFRAKTNSISAGMGLYNEP</sequence>
<dbReference type="HOGENOM" id="CLU_844585_0_0_1"/>
<name>A0A0C2WN44_AMAMK</name>
<dbReference type="InParanoid" id="A0A0C2WN44"/>